<feature type="chain" id="PRO_5030741349" description="DUF3108 domain-containing protein" evidence="1">
    <location>
        <begin position="26"/>
        <end position="251"/>
    </location>
</feature>
<evidence type="ECO:0000313" key="3">
    <source>
        <dbReference type="Proteomes" id="UP000541535"/>
    </source>
</evidence>
<dbReference type="Proteomes" id="UP000541535">
    <property type="component" value="Unassembled WGS sequence"/>
</dbReference>
<dbReference type="InterPro" id="IPR021457">
    <property type="entry name" value="DUF3108"/>
</dbReference>
<feature type="signal peptide" evidence="1">
    <location>
        <begin position="1"/>
        <end position="25"/>
    </location>
</feature>
<keyword evidence="1" id="KW-0732">Signal</keyword>
<evidence type="ECO:0000313" key="2">
    <source>
        <dbReference type="EMBL" id="MBB3120317.1"/>
    </source>
</evidence>
<accession>A0A7W5BBW3</accession>
<evidence type="ECO:0000256" key="1">
    <source>
        <dbReference type="SAM" id="SignalP"/>
    </source>
</evidence>
<name>A0A7W5BBW3_9BURK</name>
<comment type="caution">
    <text evidence="2">The sequence shown here is derived from an EMBL/GenBank/DDBJ whole genome shotgun (WGS) entry which is preliminary data.</text>
</comment>
<sequence length="251" mass="27720">MTMTHFKQALAASLLLAALQAPALAASEHPSIKRPFNLPPSADLQYALKARNHGLPLSGEASVAWRAGGGKYSILSEARSGLFGKVLENRSEGAVDDYGLAPDSYYEKRIRKGASTTQFKRDSKTIEFADAQESYPLKGGEQDRTSAPWQLAAIARQAPDKFKPGSEWAFFVAGRRDAETWTFKVVGSETLKTAMGDIEALHFSKAPPKRDKGQQVDLWLAPSLDWYPVRILFSEEDGDSFEQLLTKIDRK</sequence>
<keyword evidence="3" id="KW-1185">Reference proteome</keyword>
<organism evidence="2 3">
    <name type="scientific">Pseudoduganella violacea</name>
    <dbReference type="NCBI Taxonomy" id="1715466"/>
    <lineage>
        <taxon>Bacteria</taxon>
        <taxon>Pseudomonadati</taxon>
        <taxon>Pseudomonadota</taxon>
        <taxon>Betaproteobacteria</taxon>
        <taxon>Burkholderiales</taxon>
        <taxon>Oxalobacteraceae</taxon>
        <taxon>Telluria group</taxon>
        <taxon>Pseudoduganella</taxon>
    </lineage>
</organism>
<reference evidence="2 3" key="1">
    <citation type="submission" date="2020-08" db="EMBL/GenBank/DDBJ databases">
        <title>Genomic Encyclopedia of Type Strains, Phase III (KMG-III): the genomes of soil and plant-associated and newly described type strains.</title>
        <authorList>
            <person name="Whitman W."/>
        </authorList>
    </citation>
    <scope>NUCLEOTIDE SEQUENCE [LARGE SCALE GENOMIC DNA]</scope>
    <source>
        <strain evidence="2 3">CECT 8897</strain>
    </source>
</reference>
<evidence type="ECO:0008006" key="4">
    <source>
        <dbReference type="Google" id="ProtNLM"/>
    </source>
</evidence>
<protein>
    <recommendedName>
        <fullName evidence="4">DUF3108 domain-containing protein</fullName>
    </recommendedName>
</protein>
<gene>
    <name evidence="2" type="ORF">FHS03_003381</name>
</gene>
<dbReference type="AlphaFoldDB" id="A0A7W5BBW3"/>
<dbReference type="Pfam" id="PF11306">
    <property type="entry name" value="DUF3108"/>
    <property type="match status" value="1"/>
</dbReference>
<proteinExistence type="predicted"/>
<dbReference type="RefSeq" id="WP_183442062.1">
    <property type="nucleotide sequence ID" value="NZ_JACHXD010000009.1"/>
</dbReference>
<dbReference type="EMBL" id="JACHXD010000009">
    <property type="protein sequence ID" value="MBB3120317.1"/>
    <property type="molecule type" value="Genomic_DNA"/>
</dbReference>